<dbReference type="EMBL" id="LSSM01006202">
    <property type="protein sequence ID" value="OMJ11219.1"/>
    <property type="molecule type" value="Genomic_DNA"/>
</dbReference>
<dbReference type="SUPFAM" id="SSF53474">
    <property type="entry name" value="alpha/beta-Hydrolases"/>
    <property type="match status" value="1"/>
</dbReference>
<gene>
    <name evidence="5" type="ORF">AYI69_g8505</name>
    <name evidence="4" type="ORF">AYI69_g9913</name>
</gene>
<comment type="caution">
    <text evidence="4">The sequence shown here is derived from an EMBL/GenBank/DDBJ whole genome shotgun (WGS) entry which is preliminary data.</text>
</comment>
<dbReference type="InterPro" id="IPR000073">
    <property type="entry name" value="AB_hydrolase_1"/>
</dbReference>
<organism evidence="4 6">
    <name type="scientific">Smittium culicis</name>
    <dbReference type="NCBI Taxonomy" id="133412"/>
    <lineage>
        <taxon>Eukaryota</taxon>
        <taxon>Fungi</taxon>
        <taxon>Fungi incertae sedis</taxon>
        <taxon>Zoopagomycota</taxon>
        <taxon>Kickxellomycotina</taxon>
        <taxon>Harpellomycetes</taxon>
        <taxon>Harpellales</taxon>
        <taxon>Legeriomycetaceae</taxon>
        <taxon>Smittium</taxon>
    </lineage>
</organism>
<evidence type="ECO:0000313" key="4">
    <source>
        <dbReference type="EMBL" id="OMJ11219.1"/>
    </source>
</evidence>
<evidence type="ECO:0000256" key="1">
    <source>
        <dbReference type="ARBA" id="ARBA00008645"/>
    </source>
</evidence>
<dbReference type="Gene3D" id="3.40.50.1820">
    <property type="entry name" value="alpha/beta hydrolase"/>
    <property type="match status" value="1"/>
</dbReference>
<keyword evidence="2 4" id="KW-0378">Hydrolase</keyword>
<evidence type="ECO:0000259" key="3">
    <source>
        <dbReference type="Pfam" id="PF00561"/>
    </source>
</evidence>
<dbReference type="GO" id="GO:0016787">
    <property type="term" value="F:hydrolase activity"/>
    <property type="evidence" value="ECO:0007669"/>
    <property type="project" value="UniProtKB-KW"/>
</dbReference>
<feature type="domain" description="AB hydrolase-1" evidence="3">
    <location>
        <begin position="40"/>
        <end position="114"/>
    </location>
</feature>
<reference evidence="6" key="1">
    <citation type="submission" date="2017-01" db="EMBL/GenBank/DDBJ databases">
        <authorList>
            <person name="Wang Y."/>
            <person name="White M."/>
            <person name="Kvist S."/>
            <person name="Moncalvo J.-M."/>
        </authorList>
    </citation>
    <scope>NUCLEOTIDE SEQUENCE [LARGE SCALE GENOMIC DNA]</scope>
    <source>
        <strain evidence="6">ID-206-W2</strain>
    </source>
</reference>
<evidence type="ECO:0000256" key="2">
    <source>
        <dbReference type="ARBA" id="ARBA00022801"/>
    </source>
</evidence>
<sequence>MNIISKSKSTSIRTFTSKTLPNLLSQFKVGDSVEDSASSPLLLLHGLYGSKKNWTSLAKRLNKELERPIIALDMRNHGESPHILPHDYFSMSKDLLAYLDIEKISKPVVIGHSM</sequence>
<evidence type="ECO:0000313" key="6">
    <source>
        <dbReference type="Proteomes" id="UP000187429"/>
    </source>
</evidence>
<evidence type="ECO:0000313" key="5">
    <source>
        <dbReference type="EMBL" id="OMJ14650.1"/>
    </source>
</evidence>
<proteinExistence type="inferred from homology"/>
<reference evidence="4" key="2">
    <citation type="submission" date="2017-01" db="EMBL/GenBank/DDBJ databases">
        <authorList>
            <person name="Mah S.A."/>
            <person name="Swanson W.J."/>
            <person name="Moy G.W."/>
            <person name="Vacquier V.D."/>
        </authorList>
    </citation>
    <scope>NUCLEOTIDE SEQUENCE [LARGE SCALE GENOMIC DNA]</scope>
    <source>
        <strain evidence="4">ID-206-W2</strain>
    </source>
</reference>
<dbReference type="PANTHER" id="PTHR46118">
    <property type="entry name" value="PROTEIN ABHD11"/>
    <property type="match status" value="1"/>
</dbReference>
<keyword evidence="6" id="KW-1185">Reference proteome</keyword>
<dbReference type="InterPro" id="IPR029058">
    <property type="entry name" value="AB_hydrolase_fold"/>
</dbReference>
<comment type="similarity">
    <text evidence="1">Belongs to the AB hydrolase superfamily.</text>
</comment>
<accession>A0A1R1X9E5</accession>
<dbReference type="Pfam" id="PF00561">
    <property type="entry name" value="Abhydrolase_1"/>
    <property type="match status" value="1"/>
</dbReference>
<name>A0A1R1X9E5_9FUNG</name>
<dbReference type="PANTHER" id="PTHR46118:SF4">
    <property type="entry name" value="PROTEIN ABHD11"/>
    <property type="match status" value="1"/>
</dbReference>
<dbReference type="Proteomes" id="UP000187429">
    <property type="component" value="Unassembled WGS sequence"/>
</dbReference>
<dbReference type="AlphaFoldDB" id="A0A1R1X9E5"/>
<protein>
    <submittedName>
        <fullName evidence="4">Abhydrolase domain-containing protein</fullName>
    </submittedName>
</protein>
<dbReference type="OrthoDB" id="8119704at2759"/>
<dbReference type="EMBL" id="LSSM01004559">
    <property type="protein sequence ID" value="OMJ14650.1"/>
    <property type="molecule type" value="Genomic_DNA"/>
</dbReference>